<dbReference type="GeneID" id="73325838"/>
<comment type="caution">
    <text evidence="1">The sequence shown here is derived from an EMBL/GenBank/DDBJ whole genome shotgun (WGS) entry which is preliminary data.</text>
</comment>
<organism evidence="1 2">
    <name type="scientific">Colletotrichum spaethianum</name>
    <dbReference type="NCBI Taxonomy" id="700344"/>
    <lineage>
        <taxon>Eukaryota</taxon>
        <taxon>Fungi</taxon>
        <taxon>Dikarya</taxon>
        <taxon>Ascomycota</taxon>
        <taxon>Pezizomycotina</taxon>
        <taxon>Sordariomycetes</taxon>
        <taxon>Hypocreomycetidae</taxon>
        <taxon>Glomerellales</taxon>
        <taxon>Glomerellaceae</taxon>
        <taxon>Colletotrichum</taxon>
        <taxon>Colletotrichum spaethianum species complex</taxon>
    </lineage>
</organism>
<sequence length="62" mass="6997">MALYNLAQNDFNAQNLKNIENAFNRFESAIYPVDAKLFRSLSLDDVWNAAKVVEQLYVTAAG</sequence>
<dbReference type="Proteomes" id="UP001055115">
    <property type="component" value="Unassembled WGS sequence"/>
</dbReference>
<reference evidence="1 2" key="1">
    <citation type="submission" date="2022-03" db="EMBL/GenBank/DDBJ databases">
        <title>Genome data of Colletotrichum spp.</title>
        <authorList>
            <person name="Utami Y.D."/>
            <person name="Hiruma K."/>
        </authorList>
    </citation>
    <scope>NUCLEOTIDE SEQUENCE [LARGE SCALE GENOMIC DNA]</scope>
    <source>
        <strain evidence="1 2">MAFF 239500</strain>
    </source>
</reference>
<protein>
    <submittedName>
        <fullName evidence="1">Uncharacterized protein</fullName>
    </submittedName>
</protein>
<keyword evidence="2" id="KW-1185">Reference proteome</keyword>
<name>A0AA37NZU7_9PEZI</name>
<dbReference type="EMBL" id="BQXU01000011">
    <property type="protein sequence ID" value="GKT44855.1"/>
    <property type="molecule type" value="Genomic_DNA"/>
</dbReference>
<dbReference type="RefSeq" id="XP_049127205.1">
    <property type="nucleotide sequence ID" value="XM_049271248.1"/>
</dbReference>
<evidence type="ECO:0000313" key="2">
    <source>
        <dbReference type="Proteomes" id="UP001055115"/>
    </source>
</evidence>
<dbReference type="AlphaFoldDB" id="A0AA37NZU7"/>
<accession>A0AA37NZU7</accession>
<evidence type="ECO:0000313" key="1">
    <source>
        <dbReference type="EMBL" id="GKT44855.1"/>
    </source>
</evidence>
<proteinExistence type="predicted"/>
<gene>
    <name evidence="1" type="ORF">ColSpa_05036</name>
</gene>